<proteinExistence type="inferred from homology"/>
<evidence type="ECO:0000313" key="8">
    <source>
        <dbReference type="EMBL" id="ROW08679.1"/>
    </source>
</evidence>
<dbReference type="STRING" id="1230097.A0A423WYT1"/>
<dbReference type="InterPro" id="IPR053007">
    <property type="entry name" value="CYP450_monoxygenase_sec-met"/>
</dbReference>
<name>A0A423WYT1_9PEZI</name>
<dbReference type="InParanoid" id="A0A423WYT1"/>
<keyword evidence="9" id="KW-1185">Reference proteome</keyword>
<evidence type="ECO:0000313" key="9">
    <source>
        <dbReference type="Proteomes" id="UP000285146"/>
    </source>
</evidence>
<keyword evidence="4 6" id="KW-0408">Iron</keyword>
<dbReference type="InterPro" id="IPR002403">
    <property type="entry name" value="Cyt_P450_E_grp-IV"/>
</dbReference>
<keyword evidence="5" id="KW-0560">Oxidoreductase</keyword>
<dbReference type="PRINTS" id="PR00465">
    <property type="entry name" value="EP450IV"/>
</dbReference>
<dbReference type="Proteomes" id="UP000285146">
    <property type="component" value="Unassembled WGS sequence"/>
</dbReference>
<dbReference type="GO" id="GO:0005506">
    <property type="term" value="F:iron ion binding"/>
    <property type="evidence" value="ECO:0007669"/>
    <property type="project" value="InterPro"/>
</dbReference>
<dbReference type="PANTHER" id="PTHR47582">
    <property type="entry name" value="P450, PUTATIVE (EUROFUNG)-RELATED"/>
    <property type="match status" value="1"/>
</dbReference>
<dbReference type="Pfam" id="PF00067">
    <property type="entry name" value="p450"/>
    <property type="match status" value="1"/>
</dbReference>
<feature type="signal peptide" evidence="7">
    <location>
        <begin position="1"/>
        <end position="28"/>
    </location>
</feature>
<keyword evidence="6" id="KW-0349">Heme</keyword>
<organism evidence="8 9">
    <name type="scientific">Cytospora leucostoma</name>
    <dbReference type="NCBI Taxonomy" id="1230097"/>
    <lineage>
        <taxon>Eukaryota</taxon>
        <taxon>Fungi</taxon>
        <taxon>Dikarya</taxon>
        <taxon>Ascomycota</taxon>
        <taxon>Pezizomycotina</taxon>
        <taxon>Sordariomycetes</taxon>
        <taxon>Sordariomycetidae</taxon>
        <taxon>Diaporthales</taxon>
        <taxon>Cytosporaceae</taxon>
        <taxon>Cytospora</taxon>
    </lineage>
</organism>
<dbReference type="CDD" id="cd11040">
    <property type="entry name" value="CYP7_CYP8-like"/>
    <property type="match status" value="1"/>
</dbReference>
<dbReference type="PANTHER" id="PTHR47582:SF1">
    <property type="entry name" value="P450, PUTATIVE (EUROFUNG)-RELATED"/>
    <property type="match status" value="1"/>
</dbReference>
<comment type="similarity">
    <text evidence="2">Belongs to the cytochrome P450 family.</text>
</comment>
<evidence type="ECO:0000256" key="3">
    <source>
        <dbReference type="ARBA" id="ARBA00022723"/>
    </source>
</evidence>
<keyword evidence="7" id="KW-0732">Signal</keyword>
<feature type="binding site" description="axial binding residue" evidence="6">
    <location>
        <position position="432"/>
    </location>
    <ligand>
        <name>heme</name>
        <dbReference type="ChEBI" id="CHEBI:30413"/>
    </ligand>
    <ligandPart>
        <name>Fe</name>
        <dbReference type="ChEBI" id="CHEBI:18248"/>
    </ligandPart>
</feature>
<sequence>MSISLALVFGSAAATYLFLFALLHFTQTSNEPPTIDNWIPFISPLLGYLLGRQRYFVKLRDKYGLPILTLRMPGQRIYVVNALQLVQSLQRHSKIIAFHPIEAQAAATVMGVGPAGNAIIGSHKMFEDDSYLSTFVPSVHPALSPGTGLDALNNAAIRYMSGSLATLNGNGPTKVELFSWVRHQLFMATTESIYGPKNPFHDPALEQAWYDFEPGIMAHMLKAWPSVLARKSLHAREKLLIPAFEKYFAENGHHQGSLLVQCRYNHNTSHGLRGRDVAATEIGQMVASLTNSVASAFWMVYHVFSDPVVLKDCRAEVEKLMQVDNNGVSTVDLANVKSACPILLSTWQETLRYVHIGIGARVVMEDIKLDNKYLLKKGATVMTVVPIQHTDATLWGPDVDTFDHRRFLRGPGNKRRTNPAAFRSFGGGAVLCPGRHFVSTEVMSFAALLLLRSDLKPVTKDGLWLKPRKDIPMTSSMPTPKNKLQVEIVPRDRRKWKVEFSASSKGVNMVEEDVVGGGR</sequence>
<dbReference type="SUPFAM" id="SSF48264">
    <property type="entry name" value="Cytochrome P450"/>
    <property type="match status" value="1"/>
</dbReference>
<evidence type="ECO:0000256" key="2">
    <source>
        <dbReference type="ARBA" id="ARBA00010617"/>
    </source>
</evidence>
<evidence type="ECO:0000256" key="7">
    <source>
        <dbReference type="SAM" id="SignalP"/>
    </source>
</evidence>
<dbReference type="Gene3D" id="1.10.630.10">
    <property type="entry name" value="Cytochrome P450"/>
    <property type="match status" value="1"/>
</dbReference>
<dbReference type="GO" id="GO:0020037">
    <property type="term" value="F:heme binding"/>
    <property type="evidence" value="ECO:0007669"/>
    <property type="project" value="InterPro"/>
</dbReference>
<dbReference type="EMBL" id="LKEB01000033">
    <property type="protein sequence ID" value="ROW08679.1"/>
    <property type="molecule type" value="Genomic_DNA"/>
</dbReference>
<evidence type="ECO:0008006" key="10">
    <source>
        <dbReference type="Google" id="ProtNLM"/>
    </source>
</evidence>
<evidence type="ECO:0000256" key="6">
    <source>
        <dbReference type="PIRSR" id="PIRSR602403-1"/>
    </source>
</evidence>
<comment type="cofactor">
    <cofactor evidence="1 6">
        <name>heme</name>
        <dbReference type="ChEBI" id="CHEBI:30413"/>
    </cofactor>
</comment>
<evidence type="ECO:0000256" key="5">
    <source>
        <dbReference type="ARBA" id="ARBA00023033"/>
    </source>
</evidence>
<accession>A0A423WYT1</accession>
<keyword evidence="5" id="KW-0503">Monooxygenase</keyword>
<dbReference type="InterPro" id="IPR001128">
    <property type="entry name" value="Cyt_P450"/>
</dbReference>
<protein>
    <recommendedName>
        <fullName evidence="10">Cytochrome P450</fullName>
    </recommendedName>
</protein>
<comment type="caution">
    <text evidence="8">The sequence shown here is derived from an EMBL/GenBank/DDBJ whole genome shotgun (WGS) entry which is preliminary data.</text>
</comment>
<keyword evidence="3 6" id="KW-0479">Metal-binding</keyword>
<gene>
    <name evidence="8" type="ORF">VPNG_06446</name>
</gene>
<reference evidence="8 9" key="1">
    <citation type="submission" date="2015-09" db="EMBL/GenBank/DDBJ databases">
        <title>Host preference determinants of Valsa canker pathogens revealed by comparative genomics.</title>
        <authorList>
            <person name="Yin Z."/>
            <person name="Huang L."/>
        </authorList>
    </citation>
    <scope>NUCLEOTIDE SEQUENCE [LARGE SCALE GENOMIC DNA]</scope>
    <source>
        <strain evidence="8 9">SXYLt</strain>
    </source>
</reference>
<dbReference type="OrthoDB" id="1470350at2759"/>
<dbReference type="AlphaFoldDB" id="A0A423WYT1"/>
<dbReference type="InterPro" id="IPR036396">
    <property type="entry name" value="Cyt_P450_sf"/>
</dbReference>
<feature type="chain" id="PRO_5019416639" description="Cytochrome P450" evidence="7">
    <location>
        <begin position="29"/>
        <end position="519"/>
    </location>
</feature>
<dbReference type="GO" id="GO:0016705">
    <property type="term" value="F:oxidoreductase activity, acting on paired donors, with incorporation or reduction of molecular oxygen"/>
    <property type="evidence" value="ECO:0007669"/>
    <property type="project" value="InterPro"/>
</dbReference>
<evidence type="ECO:0000256" key="4">
    <source>
        <dbReference type="ARBA" id="ARBA00023004"/>
    </source>
</evidence>
<evidence type="ECO:0000256" key="1">
    <source>
        <dbReference type="ARBA" id="ARBA00001971"/>
    </source>
</evidence>
<dbReference type="GO" id="GO:0004497">
    <property type="term" value="F:monooxygenase activity"/>
    <property type="evidence" value="ECO:0007669"/>
    <property type="project" value="UniProtKB-KW"/>
</dbReference>